<accession>A0A4C1VB38</accession>
<keyword evidence="3" id="KW-1185">Reference proteome</keyword>
<evidence type="ECO:0000313" key="3">
    <source>
        <dbReference type="Proteomes" id="UP000299102"/>
    </source>
</evidence>
<gene>
    <name evidence="2" type="ORF">EVAR_21881_1</name>
</gene>
<evidence type="ECO:0000256" key="1">
    <source>
        <dbReference type="SAM" id="MobiDB-lite"/>
    </source>
</evidence>
<sequence>MYKTLIVKLFNVTHIVKTFRRAADACALKPRPPPEEKKDRDISRANCTANDERQSLSTPGCSWTCSVLLVGAGVVPRSFNSYRNFYDRALHVRPDRGTRLWAIRARRCRDLKRVAVDARAASRVLRRPASIKIRSARKARRSGRKASRSRRAE</sequence>
<dbReference type="AlphaFoldDB" id="A0A4C1VB38"/>
<evidence type="ECO:0000313" key="2">
    <source>
        <dbReference type="EMBL" id="GBP34815.1"/>
    </source>
</evidence>
<organism evidence="2 3">
    <name type="scientific">Eumeta variegata</name>
    <name type="common">Bagworm moth</name>
    <name type="synonym">Eumeta japonica</name>
    <dbReference type="NCBI Taxonomy" id="151549"/>
    <lineage>
        <taxon>Eukaryota</taxon>
        <taxon>Metazoa</taxon>
        <taxon>Ecdysozoa</taxon>
        <taxon>Arthropoda</taxon>
        <taxon>Hexapoda</taxon>
        <taxon>Insecta</taxon>
        <taxon>Pterygota</taxon>
        <taxon>Neoptera</taxon>
        <taxon>Endopterygota</taxon>
        <taxon>Lepidoptera</taxon>
        <taxon>Glossata</taxon>
        <taxon>Ditrysia</taxon>
        <taxon>Tineoidea</taxon>
        <taxon>Psychidae</taxon>
        <taxon>Oiketicinae</taxon>
        <taxon>Eumeta</taxon>
    </lineage>
</organism>
<dbReference type="Proteomes" id="UP000299102">
    <property type="component" value="Unassembled WGS sequence"/>
</dbReference>
<proteinExistence type="predicted"/>
<name>A0A4C1VB38_EUMVA</name>
<feature type="compositionally biased region" description="Basic residues" evidence="1">
    <location>
        <begin position="134"/>
        <end position="153"/>
    </location>
</feature>
<protein>
    <submittedName>
        <fullName evidence="2">Uncharacterized protein</fullName>
    </submittedName>
</protein>
<reference evidence="2 3" key="1">
    <citation type="journal article" date="2019" name="Commun. Biol.">
        <title>The bagworm genome reveals a unique fibroin gene that provides high tensile strength.</title>
        <authorList>
            <person name="Kono N."/>
            <person name="Nakamura H."/>
            <person name="Ohtoshi R."/>
            <person name="Tomita M."/>
            <person name="Numata K."/>
            <person name="Arakawa K."/>
        </authorList>
    </citation>
    <scope>NUCLEOTIDE SEQUENCE [LARGE SCALE GENOMIC DNA]</scope>
</reference>
<comment type="caution">
    <text evidence="2">The sequence shown here is derived from an EMBL/GenBank/DDBJ whole genome shotgun (WGS) entry which is preliminary data.</text>
</comment>
<dbReference type="EMBL" id="BGZK01000294">
    <property type="protein sequence ID" value="GBP34815.1"/>
    <property type="molecule type" value="Genomic_DNA"/>
</dbReference>
<feature type="region of interest" description="Disordered" evidence="1">
    <location>
        <begin position="131"/>
        <end position="153"/>
    </location>
</feature>